<dbReference type="GO" id="GO:0008270">
    <property type="term" value="F:zinc ion binding"/>
    <property type="evidence" value="ECO:0007669"/>
    <property type="project" value="InterPro"/>
</dbReference>
<dbReference type="Pfam" id="PF00172">
    <property type="entry name" value="Zn_clus"/>
    <property type="match status" value="1"/>
</dbReference>
<dbReference type="PROSITE" id="PS50048">
    <property type="entry name" value="ZN2_CY6_FUNGAL_2"/>
    <property type="match status" value="1"/>
</dbReference>
<dbReference type="OrthoDB" id="4685598at2759"/>
<dbReference type="PROSITE" id="PS00463">
    <property type="entry name" value="ZN2_CY6_FUNGAL_1"/>
    <property type="match status" value="1"/>
</dbReference>
<evidence type="ECO:0000313" key="5">
    <source>
        <dbReference type="Proteomes" id="UP000224854"/>
    </source>
</evidence>
<dbReference type="SUPFAM" id="SSF57701">
    <property type="entry name" value="Zn2/Cys6 DNA-binding domain"/>
    <property type="match status" value="1"/>
</dbReference>
<dbReference type="SMART" id="SM00066">
    <property type="entry name" value="GAL4"/>
    <property type="match status" value="1"/>
</dbReference>
<dbReference type="Proteomes" id="UP000224854">
    <property type="component" value="Unassembled WGS sequence"/>
</dbReference>
<dbReference type="PANTHER" id="PTHR47256">
    <property type="entry name" value="ZN(II)2CYS6 TRANSCRIPTION FACTOR (EUROFUNG)-RELATED"/>
    <property type="match status" value="1"/>
</dbReference>
<reference evidence="4 5" key="1">
    <citation type="submission" date="2017-06" db="EMBL/GenBank/DDBJ databases">
        <title>Ant-infecting Ophiocordyceps genomes reveal a high diversity of potential behavioral manipulation genes and a possible major role for enterotoxins.</title>
        <authorList>
            <person name="De Bekker C."/>
            <person name="Evans H.C."/>
            <person name="Brachmann A."/>
            <person name="Hughes D.P."/>
        </authorList>
    </citation>
    <scope>NUCLEOTIDE SEQUENCE [LARGE SCALE GENOMIC DNA]</scope>
    <source>
        <strain evidence="4 5">1348a</strain>
    </source>
</reference>
<accession>A0A2C5YQC0</accession>
<feature type="domain" description="Zn(2)-C6 fungal-type" evidence="3">
    <location>
        <begin position="38"/>
        <end position="68"/>
    </location>
</feature>
<keyword evidence="5" id="KW-1185">Reference proteome</keyword>
<proteinExistence type="predicted"/>
<dbReference type="PANTHER" id="PTHR47256:SF1">
    <property type="entry name" value="ZN(II)2CYS6 TRANSCRIPTION FACTOR (EUROFUNG)"/>
    <property type="match status" value="1"/>
</dbReference>
<feature type="region of interest" description="Disordered" evidence="2">
    <location>
        <begin position="1"/>
        <end position="30"/>
    </location>
</feature>
<gene>
    <name evidence="4" type="ORF">CDD82_7706</name>
</gene>
<dbReference type="CDD" id="cd00067">
    <property type="entry name" value="GAL4"/>
    <property type="match status" value="1"/>
</dbReference>
<dbReference type="AlphaFoldDB" id="A0A2C5YQC0"/>
<dbReference type="InterPro" id="IPR001138">
    <property type="entry name" value="Zn2Cys6_DnaBD"/>
</dbReference>
<name>A0A2C5YQC0_9HYPO</name>
<evidence type="ECO:0000256" key="2">
    <source>
        <dbReference type="SAM" id="MobiDB-lite"/>
    </source>
</evidence>
<comment type="caution">
    <text evidence="4">The sequence shown here is derived from an EMBL/GenBank/DDBJ whole genome shotgun (WGS) entry which is preliminary data.</text>
</comment>
<evidence type="ECO:0000256" key="1">
    <source>
        <dbReference type="ARBA" id="ARBA00023242"/>
    </source>
</evidence>
<dbReference type="InterPro" id="IPR053187">
    <property type="entry name" value="Notoamide_regulator"/>
</dbReference>
<organism evidence="4 5">
    <name type="scientific">Ophiocordyceps australis</name>
    <dbReference type="NCBI Taxonomy" id="1399860"/>
    <lineage>
        <taxon>Eukaryota</taxon>
        <taxon>Fungi</taxon>
        <taxon>Dikarya</taxon>
        <taxon>Ascomycota</taxon>
        <taxon>Pezizomycotina</taxon>
        <taxon>Sordariomycetes</taxon>
        <taxon>Hypocreomycetidae</taxon>
        <taxon>Hypocreales</taxon>
        <taxon>Ophiocordycipitaceae</taxon>
        <taxon>Ophiocordyceps</taxon>
    </lineage>
</organism>
<evidence type="ECO:0000259" key="3">
    <source>
        <dbReference type="PROSITE" id="PS50048"/>
    </source>
</evidence>
<dbReference type="GO" id="GO:0000981">
    <property type="term" value="F:DNA-binding transcription factor activity, RNA polymerase II-specific"/>
    <property type="evidence" value="ECO:0007669"/>
    <property type="project" value="InterPro"/>
</dbReference>
<evidence type="ECO:0000313" key="4">
    <source>
        <dbReference type="EMBL" id="PHH69522.1"/>
    </source>
</evidence>
<protein>
    <recommendedName>
        <fullName evidence="3">Zn(2)-C6 fungal-type domain-containing protein</fullName>
    </recommendedName>
</protein>
<dbReference type="InterPro" id="IPR036864">
    <property type="entry name" value="Zn2-C6_fun-type_DNA-bd_sf"/>
</dbReference>
<dbReference type="EMBL" id="NJEU01000924">
    <property type="protein sequence ID" value="PHH69522.1"/>
    <property type="molecule type" value="Genomic_DNA"/>
</dbReference>
<sequence length="207" mass="23182">MKRHPRPLLAATTTDASPGRTPPPQPPQLFKRKAVSTACQVCRSRKVRCDGQRPSCAPCRQRNMPCEYPAPETTTPQLRDQLKLAKEENAKLYDFLHVVATLPRCEVDALLGKIRTATDPDSLLRLVKESSSSPLMRLGQDVADGIHDKQLRELDLEALRTSPFKVSARPWTMLAGDGLVSSLVSSFFAWDDAFAYPFVDREAFMRE</sequence>
<dbReference type="Gene3D" id="4.10.240.10">
    <property type="entry name" value="Zn(2)-C6 fungal-type DNA-binding domain"/>
    <property type="match status" value="1"/>
</dbReference>
<keyword evidence="1" id="KW-0539">Nucleus</keyword>